<keyword evidence="1" id="KW-0812">Transmembrane</keyword>
<feature type="transmembrane region" description="Helical" evidence="1">
    <location>
        <begin position="20"/>
        <end position="40"/>
    </location>
</feature>
<sequence>MFQRLFSVFFKNKMKQGYILLAIQTIAAIVISIISVIGFRDGHFYLYDNGNVGFFLILIGVFASLAVIALIVFFGITCFNNESYNSNQSYRLLAISDTKYFLANILSSFVALIVMNIINLLFVVLFSILAFVTDQDFRINTISIWQDICHDAFKLGADFYLTLLQIVVWLILLIFVTYVLISFLNFSSKAILNFLPGFSNRPALFFVRGLLILVISWLVIKVMEPINWLVASNVPGSLFYNDPDLTGFFYSSSLICVIIFLVFLLADLFLFNRYFEPKD</sequence>
<keyword evidence="1" id="KW-0472">Membrane</keyword>
<protein>
    <submittedName>
        <fullName evidence="2">EscU/YscU/HrcU family type III secretion system export apparatus switch protein</fullName>
    </submittedName>
</protein>
<evidence type="ECO:0000313" key="3">
    <source>
        <dbReference type="Proteomes" id="UP000826550"/>
    </source>
</evidence>
<keyword evidence="3" id="KW-1185">Reference proteome</keyword>
<gene>
    <name evidence="2" type="ORF">GYM71_05160</name>
</gene>
<feature type="transmembrane region" description="Helical" evidence="1">
    <location>
        <begin position="202"/>
        <end position="220"/>
    </location>
</feature>
<evidence type="ECO:0000256" key="1">
    <source>
        <dbReference type="SAM" id="Phobius"/>
    </source>
</evidence>
<dbReference type="EMBL" id="CP048268">
    <property type="protein sequence ID" value="QYN52837.1"/>
    <property type="molecule type" value="Genomic_DNA"/>
</dbReference>
<dbReference type="Proteomes" id="UP000826550">
    <property type="component" value="Chromosome"/>
</dbReference>
<feature type="transmembrane region" description="Helical" evidence="1">
    <location>
        <begin position="100"/>
        <end position="132"/>
    </location>
</feature>
<reference evidence="2 3" key="1">
    <citation type="submission" date="2020-01" db="EMBL/GenBank/DDBJ databases">
        <title>Vast differences in strain-level diversity in the gut microbiota of two closely related honey bee species.</title>
        <authorList>
            <person name="Ellegaard K.M."/>
            <person name="Suenami S."/>
            <person name="Miyazaki R."/>
            <person name="Engel P."/>
        </authorList>
    </citation>
    <scope>NUCLEOTIDE SEQUENCE [LARGE SCALE GENOMIC DNA]</scope>
    <source>
        <strain evidence="2 3">ESL0416</strain>
    </source>
</reference>
<accession>A0ABX8W5S5</accession>
<proteinExistence type="predicted"/>
<keyword evidence="1" id="KW-1133">Transmembrane helix</keyword>
<name>A0ABX8W5S5_9LACO</name>
<dbReference type="RefSeq" id="WP_220219682.1">
    <property type="nucleotide sequence ID" value="NZ_CP048268.1"/>
</dbReference>
<organism evidence="2 3">
    <name type="scientific">Lactobacillus panisapium</name>
    <dbReference type="NCBI Taxonomy" id="2012495"/>
    <lineage>
        <taxon>Bacteria</taxon>
        <taxon>Bacillati</taxon>
        <taxon>Bacillota</taxon>
        <taxon>Bacilli</taxon>
        <taxon>Lactobacillales</taxon>
        <taxon>Lactobacillaceae</taxon>
        <taxon>Lactobacillus</taxon>
    </lineage>
</organism>
<feature type="transmembrane region" description="Helical" evidence="1">
    <location>
        <begin position="52"/>
        <end position="79"/>
    </location>
</feature>
<feature type="transmembrane region" description="Helical" evidence="1">
    <location>
        <begin position="248"/>
        <end position="271"/>
    </location>
</feature>
<evidence type="ECO:0000313" key="2">
    <source>
        <dbReference type="EMBL" id="QYN52837.1"/>
    </source>
</evidence>
<feature type="transmembrane region" description="Helical" evidence="1">
    <location>
        <begin position="159"/>
        <end position="181"/>
    </location>
</feature>